<dbReference type="PANTHER" id="PTHR43329">
    <property type="entry name" value="EPOXIDE HYDROLASE"/>
    <property type="match status" value="1"/>
</dbReference>
<feature type="signal peptide" evidence="3">
    <location>
        <begin position="1"/>
        <end position="18"/>
    </location>
</feature>
<proteinExistence type="inferred from homology"/>
<gene>
    <name evidence="5" type="ORF">FKW77_006186</name>
</gene>
<sequence length="380" mass="42270">MFVKSLLLAALSLGITTAAPEATNESLYLGDADFNPYVYQLQKQYVKCPATDRSDPANPKPIAGGLKLAYLDINPHANKTLVLVHGWPSLWTTYREQIKYFGKDYRLIIPEHRGYGDSEHPKNLNGSNTFNDFVGDITCMMDNSRVAKGVCIGNDFGAQVCWEAGRSRPDRFTAVFNVGTPYVAPVAPFLPNTALASINPHFGYQVYVGDRPDLASQEMNADIRKSIRSCAQTAKSGVPADFLTPTTNFLKPWNNYLAAKNLTQIPASGIMSQVVEDYMVDSYKKQGFYTTYNGYQSLNRKISFDFGVAQGNLTIPQPTFTLRPTSDPVADWVALAETVHESNFLTNHSTAELPTSHWPHEEMPNEFNKILSNWLKGLSF</sequence>
<dbReference type="Gene3D" id="3.40.50.1820">
    <property type="entry name" value="alpha/beta hydrolase"/>
    <property type="match status" value="1"/>
</dbReference>
<dbReference type="GO" id="GO:0016787">
    <property type="term" value="F:hydrolase activity"/>
    <property type="evidence" value="ECO:0007669"/>
    <property type="project" value="UniProtKB-KW"/>
</dbReference>
<reference evidence="5 6" key="1">
    <citation type="submission" date="2019-07" db="EMBL/GenBank/DDBJ databases">
        <title>Finished genome of Venturia effusa.</title>
        <authorList>
            <person name="Young C.A."/>
            <person name="Cox M.P."/>
            <person name="Ganley A.R.D."/>
            <person name="David W.J."/>
        </authorList>
    </citation>
    <scope>NUCLEOTIDE SEQUENCE [LARGE SCALE GENOMIC DNA]</scope>
    <source>
        <strain evidence="6">albino</strain>
    </source>
</reference>
<evidence type="ECO:0000256" key="3">
    <source>
        <dbReference type="SAM" id="SignalP"/>
    </source>
</evidence>
<dbReference type="SUPFAM" id="SSF53474">
    <property type="entry name" value="alpha/beta-Hydrolases"/>
    <property type="match status" value="1"/>
</dbReference>
<dbReference type="Proteomes" id="UP000316270">
    <property type="component" value="Chromosome 3"/>
</dbReference>
<evidence type="ECO:0000256" key="2">
    <source>
        <dbReference type="ARBA" id="ARBA00038334"/>
    </source>
</evidence>
<evidence type="ECO:0000313" key="6">
    <source>
        <dbReference type="Proteomes" id="UP000316270"/>
    </source>
</evidence>
<dbReference type="AlphaFoldDB" id="A0A517L1F1"/>
<name>A0A517L1F1_9PEZI</name>
<accession>A0A517L1F1</accession>
<dbReference type="OrthoDB" id="8119704at2759"/>
<protein>
    <recommendedName>
        <fullName evidence="4">AB hydrolase-1 domain-containing protein</fullName>
    </recommendedName>
</protein>
<feature type="chain" id="PRO_5022021921" description="AB hydrolase-1 domain-containing protein" evidence="3">
    <location>
        <begin position="19"/>
        <end position="380"/>
    </location>
</feature>
<keyword evidence="3" id="KW-0732">Signal</keyword>
<dbReference type="InterPro" id="IPR029058">
    <property type="entry name" value="AB_hydrolase_fold"/>
</dbReference>
<dbReference type="InterPro" id="IPR000639">
    <property type="entry name" value="Epox_hydrolase-like"/>
</dbReference>
<comment type="similarity">
    <text evidence="2">Belongs to the AB hydrolase superfamily. Epoxide hydrolase family.</text>
</comment>
<evidence type="ECO:0000259" key="4">
    <source>
        <dbReference type="Pfam" id="PF00561"/>
    </source>
</evidence>
<feature type="domain" description="AB hydrolase-1" evidence="4">
    <location>
        <begin position="80"/>
        <end position="188"/>
    </location>
</feature>
<keyword evidence="6" id="KW-1185">Reference proteome</keyword>
<dbReference type="PRINTS" id="PR00412">
    <property type="entry name" value="EPOXHYDRLASE"/>
</dbReference>
<evidence type="ECO:0000256" key="1">
    <source>
        <dbReference type="ARBA" id="ARBA00022801"/>
    </source>
</evidence>
<keyword evidence="1" id="KW-0378">Hydrolase</keyword>
<dbReference type="Pfam" id="PF00561">
    <property type="entry name" value="Abhydrolase_1"/>
    <property type="match status" value="1"/>
</dbReference>
<organism evidence="5 6">
    <name type="scientific">Venturia effusa</name>
    <dbReference type="NCBI Taxonomy" id="50376"/>
    <lineage>
        <taxon>Eukaryota</taxon>
        <taxon>Fungi</taxon>
        <taxon>Dikarya</taxon>
        <taxon>Ascomycota</taxon>
        <taxon>Pezizomycotina</taxon>
        <taxon>Dothideomycetes</taxon>
        <taxon>Pleosporomycetidae</taxon>
        <taxon>Venturiales</taxon>
        <taxon>Venturiaceae</taxon>
        <taxon>Venturia</taxon>
    </lineage>
</organism>
<dbReference type="STRING" id="50376.A0A517L1F1"/>
<dbReference type="InterPro" id="IPR000073">
    <property type="entry name" value="AB_hydrolase_1"/>
</dbReference>
<dbReference type="EMBL" id="CP042187">
    <property type="protein sequence ID" value="QDS69463.1"/>
    <property type="molecule type" value="Genomic_DNA"/>
</dbReference>
<evidence type="ECO:0000313" key="5">
    <source>
        <dbReference type="EMBL" id="QDS69463.1"/>
    </source>
</evidence>